<accession>A0A4Y1ZMD2</accession>
<dbReference type="Proteomes" id="UP000499080">
    <property type="component" value="Unassembled WGS sequence"/>
</dbReference>
<protein>
    <submittedName>
        <fullName evidence="1">Uncharacterized protein</fullName>
    </submittedName>
</protein>
<feature type="non-terminal residue" evidence="1">
    <location>
        <position position="48"/>
    </location>
</feature>
<organism evidence="1 3">
    <name type="scientific">Araneus ventricosus</name>
    <name type="common">Orbweaver spider</name>
    <name type="synonym">Epeira ventricosa</name>
    <dbReference type="NCBI Taxonomy" id="182803"/>
    <lineage>
        <taxon>Eukaryota</taxon>
        <taxon>Metazoa</taxon>
        <taxon>Ecdysozoa</taxon>
        <taxon>Arthropoda</taxon>
        <taxon>Chelicerata</taxon>
        <taxon>Arachnida</taxon>
        <taxon>Araneae</taxon>
        <taxon>Araneomorphae</taxon>
        <taxon>Entelegynae</taxon>
        <taxon>Araneoidea</taxon>
        <taxon>Araneidae</taxon>
        <taxon>Araneus</taxon>
    </lineage>
</organism>
<sequence>MSKTNGFIYPDRPDLPSLDPISERLIFPRLPFIQIRWLIDEGHAVVGQ</sequence>
<name>A0A4Y1ZMD2_ARAVE</name>
<evidence type="ECO:0000313" key="2">
    <source>
        <dbReference type="EMBL" id="GBL57217.1"/>
    </source>
</evidence>
<gene>
    <name evidence="1" type="ORF">AVEN_17992_1</name>
    <name evidence="2" type="ORF">AVEN_90203_1</name>
</gene>
<dbReference type="AlphaFoldDB" id="A0A4Y1ZMD2"/>
<evidence type="ECO:0000313" key="3">
    <source>
        <dbReference type="Proteomes" id="UP000499080"/>
    </source>
</evidence>
<proteinExistence type="predicted"/>
<dbReference type="EMBL" id="BGPR01151088">
    <property type="protein sequence ID" value="GBL57158.1"/>
    <property type="molecule type" value="Genomic_DNA"/>
</dbReference>
<keyword evidence="3" id="KW-1185">Reference proteome</keyword>
<reference evidence="1 3" key="1">
    <citation type="journal article" date="2019" name="Sci. Rep.">
        <title>Orb-weaving spider Araneus ventricosus genome elucidates the spidroin gene catalogue.</title>
        <authorList>
            <person name="Kono N."/>
            <person name="Nakamura H."/>
            <person name="Ohtoshi R."/>
            <person name="Moran D.A.P."/>
            <person name="Shinohara A."/>
            <person name="Yoshida Y."/>
            <person name="Fujiwara M."/>
            <person name="Mori M."/>
            <person name="Tomita M."/>
            <person name="Arakawa K."/>
        </authorList>
    </citation>
    <scope>NUCLEOTIDE SEQUENCE [LARGE SCALE GENOMIC DNA]</scope>
</reference>
<dbReference type="OrthoDB" id="6141723at2759"/>
<evidence type="ECO:0000313" key="1">
    <source>
        <dbReference type="EMBL" id="GBL57158.1"/>
    </source>
</evidence>
<dbReference type="EMBL" id="BGPR01151102">
    <property type="protein sequence ID" value="GBL57217.1"/>
    <property type="molecule type" value="Genomic_DNA"/>
</dbReference>
<comment type="caution">
    <text evidence="1">The sequence shown here is derived from an EMBL/GenBank/DDBJ whole genome shotgun (WGS) entry which is preliminary data.</text>
</comment>